<dbReference type="SUPFAM" id="SSF54928">
    <property type="entry name" value="RNA-binding domain, RBD"/>
    <property type="match status" value="1"/>
</dbReference>
<dbReference type="Gene3D" id="3.30.70.330">
    <property type="match status" value="1"/>
</dbReference>
<dbReference type="EMBL" id="CAMXCT010000021">
    <property type="protein sequence ID" value="CAI3972587.1"/>
    <property type="molecule type" value="Genomic_DNA"/>
</dbReference>
<keyword evidence="1 2" id="KW-0694">RNA-binding</keyword>
<reference evidence="6 7" key="2">
    <citation type="submission" date="2024-05" db="EMBL/GenBank/DDBJ databases">
        <authorList>
            <person name="Chen Y."/>
            <person name="Shah S."/>
            <person name="Dougan E. K."/>
            <person name="Thang M."/>
            <person name="Chan C."/>
        </authorList>
    </citation>
    <scope>NUCLEOTIDE SEQUENCE [LARGE SCALE GENOMIC DNA]</scope>
</reference>
<name>A0A9P1BFR5_9DINO</name>
<evidence type="ECO:0000313" key="6">
    <source>
        <dbReference type="EMBL" id="CAL4759899.1"/>
    </source>
</evidence>
<dbReference type="OrthoDB" id="3800936at2759"/>
<dbReference type="InterPro" id="IPR012677">
    <property type="entry name" value="Nucleotide-bd_a/b_plait_sf"/>
</dbReference>
<protein>
    <submittedName>
        <fullName evidence="6">RNA-binding protein 7</fullName>
    </submittedName>
</protein>
<feature type="compositionally biased region" description="Pro residues" evidence="3">
    <location>
        <begin position="627"/>
        <end position="637"/>
    </location>
</feature>
<evidence type="ECO:0000256" key="3">
    <source>
        <dbReference type="SAM" id="MobiDB-lite"/>
    </source>
</evidence>
<dbReference type="GO" id="GO:0003729">
    <property type="term" value="F:mRNA binding"/>
    <property type="evidence" value="ECO:0007669"/>
    <property type="project" value="TreeGrafter"/>
</dbReference>
<dbReference type="Pfam" id="PF00076">
    <property type="entry name" value="RRM_1"/>
    <property type="match status" value="1"/>
</dbReference>
<feature type="region of interest" description="Disordered" evidence="3">
    <location>
        <begin position="196"/>
        <end position="223"/>
    </location>
</feature>
<feature type="region of interest" description="Disordered" evidence="3">
    <location>
        <begin position="297"/>
        <end position="342"/>
    </location>
</feature>
<comment type="caution">
    <text evidence="5">The sequence shown here is derived from an EMBL/GenBank/DDBJ whole genome shotgun (WGS) entry which is preliminary data.</text>
</comment>
<gene>
    <name evidence="5" type="ORF">C1SCF055_LOCUS1159</name>
</gene>
<dbReference type="PROSITE" id="PS50102">
    <property type="entry name" value="RRM"/>
    <property type="match status" value="1"/>
</dbReference>
<dbReference type="PANTHER" id="PTHR48025">
    <property type="entry name" value="OS02G0815200 PROTEIN"/>
    <property type="match status" value="1"/>
</dbReference>
<proteinExistence type="predicted"/>
<dbReference type="InterPro" id="IPR050502">
    <property type="entry name" value="Euk_RNA-bind_prot"/>
</dbReference>
<evidence type="ECO:0000313" key="7">
    <source>
        <dbReference type="Proteomes" id="UP001152797"/>
    </source>
</evidence>
<feature type="domain" description="RRM" evidence="4">
    <location>
        <begin position="514"/>
        <end position="588"/>
    </location>
</feature>
<sequence length="656" mass="67954">MRPFQPPQSDFTLDGDSGLNMQLAGGAMPQGSLMQGPGPGFLGQPFMTSPGNMPGNMPGMQQNVPQGSGVGTMSGMGPVPGMPQANLPTNLGQVQLPATQGPLLGNFNQLQSAQGRTEPESRGAPGNMTMPNLGMMPMWPDGQRPEPPRQMAPNMQQPCGNLGEGNQIGQQMAILAGGLPPPSGQVMGAFCAQLLGGNPPQMGGDQLPRPPDKGPEPGPGMDALRQPWMLQELANAAMIRDLDTGGPGNLPQPGPGGPTNPRGPLMPEQMPQNTQSNQPLLSLQQQQQLILQQLQTSQPGTAGLPSQLGFCGMGDLPQPGNPPGGAGAPSPAPAPGGSMPQFQNQQLRMQGGMQNFPMNPDYQDVSSQLQQLQDFEDKSRRLYQPGPGAGNFYASPDLGMRMDDDLQQGLFMDGLRGLTAKGGKAGKPDEKLGQCPLGGKLGSVDRGDELRAPLGGKGGKKGSKDNRPGLGLTGTGPSGPSGPRDGKGKSAKGGGEASFTTSGIGKMRYGNSPNKLFIGNLSLDVTSDDLIEALKPAGEVLGVRLRQGRYSSIAFAEFKHSGCVDIAVRTLQGLVIKGRPARMEFQSGKNERPEEDNEPREKGKGGGKGKNRGGKGGPKGKDAPQGPRQPGPVPPGPMAGTLPPRLPVAAPAAPEA</sequence>
<dbReference type="InterPro" id="IPR000504">
    <property type="entry name" value="RRM_dom"/>
</dbReference>
<dbReference type="PANTHER" id="PTHR48025:SF1">
    <property type="entry name" value="RRM DOMAIN-CONTAINING PROTEIN"/>
    <property type="match status" value="1"/>
</dbReference>
<dbReference type="EMBL" id="CAMXCT030000021">
    <property type="protein sequence ID" value="CAL4759899.1"/>
    <property type="molecule type" value="Genomic_DNA"/>
</dbReference>
<feature type="compositionally biased region" description="Low complexity" evidence="3">
    <location>
        <begin position="647"/>
        <end position="656"/>
    </location>
</feature>
<evidence type="ECO:0000256" key="1">
    <source>
        <dbReference type="ARBA" id="ARBA00022884"/>
    </source>
</evidence>
<dbReference type="EMBL" id="CAMXCT020000021">
    <property type="protein sequence ID" value="CAL1125962.1"/>
    <property type="molecule type" value="Genomic_DNA"/>
</dbReference>
<feature type="region of interest" description="Disordered" evidence="3">
    <location>
        <begin position="421"/>
        <end position="506"/>
    </location>
</feature>
<evidence type="ECO:0000313" key="5">
    <source>
        <dbReference type="EMBL" id="CAI3972587.1"/>
    </source>
</evidence>
<reference evidence="5" key="1">
    <citation type="submission" date="2022-10" db="EMBL/GenBank/DDBJ databases">
        <authorList>
            <person name="Chen Y."/>
            <person name="Dougan E. K."/>
            <person name="Chan C."/>
            <person name="Rhodes N."/>
            <person name="Thang M."/>
        </authorList>
    </citation>
    <scope>NUCLEOTIDE SEQUENCE</scope>
</reference>
<evidence type="ECO:0000259" key="4">
    <source>
        <dbReference type="PROSITE" id="PS50102"/>
    </source>
</evidence>
<keyword evidence="7" id="KW-1185">Reference proteome</keyword>
<feature type="region of interest" description="Disordered" evidence="3">
    <location>
        <begin position="582"/>
        <end position="656"/>
    </location>
</feature>
<dbReference type="AlphaFoldDB" id="A0A9P1BFR5"/>
<evidence type="ECO:0000256" key="2">
    <source>
        <dbReference type="PROSITE-ProRule" id="PRU00176"/>
    </source>
</evidence>
<feature type="region of interest" description="Disordered" evidence="3">
    <location>
        <begin position="241"/>
        <end position="279"/>
    </location>
</feature>
<dbReference type="InterPro" id="IPR035979">
    <property type="entry name" value="RBD_domain_sf"/>
</dbReference>
<dbReference type="Proteomes" id="UP001152797">
    <property type="component" value="Unassembled WGS sequence"/>
</dbReference>
<organism evidence="5">
    <name type="scientific">Cladocopium goreaui</name>
    <dbReference type="NCBI Taxonomy" id="2562237"/>
    <lineage>
        <taxon>Eukaryota</taxon>
        <taxon>Sar</taxon>
        <taxon>Alveolata</taxon>
        <taxon>Dinophyceae</taxon>
        <taxon>Suessiales</taxon>
        <taxon>Symbiodiniaceae</taxon>
        <taxon>Cladocopium</taxon>
    </lineage>
</organism>
<dbReference type="CDD" id="cd00590">
    <property type="entry name" value="RRM_SF"/>
    <property type="match status" value="1"/>
</dbReference>
<dbReference type="SMART" id="SM00360">
    <property type="entry name" value="RRM"/>
    <property type="match status" value="1"/>
</dbReference>
<accession>A0A9P1BFR5</accession>